<feature type="domain" description="LYC1 C-terminal" evidence="1">
    <location>
        <begin position="184"/>
        <end position="394"/>
    </location>
</feature>
<gene>
    <name evidence="2" type="ORF">GOMPHAMPRED_004660</name>
</gene>
<dbReference type="SUPFAM" id="SSF55729">
    <property type="entry name" value="Acyl-CoA N-acyltransferases (Nat)"/>
    <property type="match status" value="1"/>
</dbReference>
<dbReference type="PANTHER" id="PTHR34815">
    <property type="entry name" value="LYSINE ACETYLTRANSFERASE"/>
    <property type="match status" value="1"/>
</dbReference>
<accession>A0A8H3FS45</accession>
<reference evidence="2" key="1">
    <citation type="submission" date="2021-03" db="EMBL/GenBank/DDBJ databases">
        <authorList>
            <person name="Tagirdzhanova G."/>
        </authorList>
    </citation>
    <scope>NUCLEOTIDE SEQUENCE</scope>
</reference>
<evidence type="ECO:0000313" key="3">
    <source>
        <dbReference type="Proteomes" id="UP000664169"/>
    </source>
</evidence>
<organism evidence="2 3">
    <name type="scientific">Gomphillus americanus</name>
    <dbReference type="NCBI Taxonomy" id="1940652"/>
    <lineage>
        <taxon>Eukaryota</taxon>
        <taxon>Fungi</taxon>
        <taxon>Dikarya</taxon>
        <taxon>Ascomycota</taxon>
        <taxon>Pezizomycotina</taxon>
        <taxon>Lecanoromycetes</taxon>
        <taxon>OSLEUM clade</taxon>
        <taxon>Ostropomycetidae</taxon>
        <taxon>Ostropales</taxon>
        <taxon>Graphidaceae</taxon>
        <taxon>Gomphilloideae</taxon>
        <taxon>Gomphillus</taxon>
    </lineage>
</organism>
<dbReference type="EMBL" id="CAJPDQ010000029">
    <property type="protein sequence ID" value="CAF9928349.1"/>
    <property type="molecule type" value="Genomic_DNA"/>
</dbReference>
<dbReference type="Gene3D" id="3.40.630.30">
    <property type="match status" value="1"/>
</dbReference>
<dbReference type="Proteomes" id="UP000664169">
    <property type="component" value="Unassembled WGS sequence"/>
</dbReference>
<comment type="caution">
    <text evidence="2">The sequence shown here is derived from an EMBL/GenBank/DDBJ whole genome shotgun (WGS) entry which is preliminary data.</text>
</comment>
<name>A0A8H3FS45_9LECA</name>
<dbReference type="PANTHER" id="PTHR34815:SF2">
    <property type="entry name" value="N-ACETYLTRANSFERASE DOMAIN-CONTAINING PROTEIN"/>
    <property type="match status" value="1"/>
</dbReference>
<dbReference type="Pfam" id="PF22998">
    <property type="entry name" value="GNAT_LYC1-like"/>
    <property type="match status" value="1"/>
</dbReference>
<evidence type="ECO:0000259" key="1">
    <source>
        <dbReference type="Pfam" id="PF22998"/>
    </source>
</evidence>
<dbReference type="InterPro" id="IPR055100">
    <property type="entry name" value="GNAT_LYC1-like"/>
</dbReference>
<evidence type="ECO:0000313" key="2">
    <source>
        <dbReference type="EMBL" id="CAF9928349.1"/>
    </source>
</evidence>
<dbReference type="InterPro" id="IPR016181">
    <property type="entry name" value="Acyl_CoA_acyltransferase"/>
</dbReference>
<keyword evidence="3" id="KW-1185">Reference proteome</keyword>
<dbReference type="OrthoDB" id="2020070at2759"/>
<sequence>MPAAKLDLSAPLAADPATLPDGNSPDLELVIAGPEELQHCNLLNFASWAGPLSAEAYLRREEHLYATGLSQNGGLSSWMLVDKNDQKSPRTILAACESFRKRALVASRTAREVKDSWAFGIGSVYCREEYRGKGYAVRMMAELRKKLEYWQQKRGLRTDFSVLYSDIGKKFYAKNGWIPYTSSHVSLPAKRSVQQSSKPRMLVTKDLAELCQKDEQILRQVMNDFSSQNHDFRLAWIPDATTMQWHHAREEFLSLELLEKFPEIKGALMESANGKSTWCIWSRVFSKNQKENVLYILRIVIEGEDHTGERVDSEHVEQIAACLSAAQEEAAIWGMSSVDMWNPSPTVFAGCRKIHPASEIIHRDQESIACMNWYGERPGTERVEWVANEKFGWC</sequence>
<dbReference type="InterPro" id="IPR053013">
    <property type="entry name" value="LAT"/>
</dbReference>
<proteinExistence type="predicted"/>
<dbReference type="AlphaFoldDB" id="A0A8H3FS45"/>
<protein>
    <recommendedName>
        <fullName evidence="1">LYC1 C-terminal domain-containing protein</fullName>
    </recommendedName>
</protein>